<evidence type="ECO:0000313" key="4">
    <source>
        <dbReference type="Proteomes" id="UP000532147"/>
    </source>
</evidence>
<evidence type="ECO:0000259" key="1">
    <source>
        <dbReference type="Pfam" id="PF13271"/>
    </source>
</evidence>
<dbReference type="Pfam" id="PF13271">
    <property type="entry name" value="DUF4062"/>
    <property type="match status" value="1"/>
</dbReference>
<evidence type="ECO:0000313" key="2">
    <source>
        <dbReference type="EMBL" id="NNH39622.1"/>
    </source>
</evidence>
<proteinExistence type="predicted"/>
<keyword evidence="5" id="KW-1185">Reference proteome</keyword>
<dbReference type="RefSeq" id="WP_171535109.1">
    <property type="nucleotide sequence ID" value="NZ_JABERG010000016.1"/>
</dbReference>
<reference evidence="4 5" key="1">
    <citation type="submission" date="2020-04" db="EMBL/GenBank/DDBJ databases">
        <title>Acinetobacter Taxon 24.</title>
        <authorList>
            <person name="Nemec A."/>
            <person name="Radolfova-Krizova L."/>
            <person name="Higgins P.G."/>
            <person name="Spanelova P."/>
        </authorList>
    </citation>
    <scope>NUCLEOTIDE SEQUENCE [LARGE SCALE GENOMIC DNA]</scope>
    <source>
        <strain evidence="3 5">ANC 4279</strain>
        <strain evidence="2 4">ANC 4280</strain>
    </source>
</reference>
<evidence type="ECO:0000313" key="5">
    <source>
        <dbReference type="Proteomes" id="UP000546536"/>
    </source>
</evidence>
<organism evidence="2 4">
    <name type="scientific">Acinetobacter terrae</name>
    <dbReference type="NCBI Taxonomy" id="2731247"/>
    <lineage>
        <taxon>Bacteria</taxon>
        <taxon>Pseudomonadati</taxon>
        <taxon>Pseudomonadota</taxon>
        <taxon>Gammaproteobacteria</taxon>
        <taxon>Moraxellales</taxon>
        <taxon>Moraxellaceae</taxon>
        <taxon>Acinetobacter</taxon>
        <taxon>Acinetobacter Taxon 24</taxon>
    </lineage>
</organism>
<sequence length="285" mass="32623">MAYQATILNVMIASPSDVAEERQLVRDAIYEWNAIHSKQFGVMLNPVGWETHVAPEMGNRPQEIINQRILNNSDILLAIFWTRLGTETGEYVSGTVEEISKHINSQKLTSIYICDKPIPPSQITEQYQKLQLQIREWMPSGVLDFYNDLSSFKQKIKDHLSLHIQQNEYIQNIVNELNSNDTPIETSTKQAIEPSDEMVQILLNAGNAESQINFRRYLGGQSLFVGNLDINLNKARELAKWEDALNELLNLGLIKDRGYKGELFDLTKEGWDAFDQLKAQLKENQ</sequence>
<protein>
    <submittedName>
        <fullName evidence="2">DUF4062 domain-containing protein</fullName>
    </submittedName>
</protein>
<gene>
    <name evidence="2" type="ORF">HLH11_13445</name>
    <name evidence="3" type="ORF">HLH13_12575</name>
</gene>
<accession>A0A8E4FE54</accession>
<evidence type="ECO:0000313" key="3">
    <source>
        <dbReference type="EMBL" id="NNH88526.1"/>
    </source>
</evidence>
<dbReference type="AlphaFoldDB" id="A0A8E4FE54"/>
<dbReference type="InterPro" id="IPR025139">
    <property type="entry name" value="DUF4062"/>
</dbReference>
<dbReference type="Proteomes" id="UP000532147">
    <property type="component" value="Unassembled WGS sequence"/>
</dbReference>
<name>A0A8E4FE54_9GAMM</name>
<dbReference type="EMBL" id="JABERG010000016">
    <property type="protein sequence ID" value="NNH88526.1"/>
    <property type="molecule type" value="Genomic_DNA"/>
</dbReference>
<dbReference type="Proteomes" id="UP000546536">
    <property type="component" value="Unassembled WGS sequence"/>
</dbReference>
<dbReference type="EMBL" id="JABERH010000031">
    <property type="protein sequence ID" value="NNH39622.1"/>
    <property type="molecule type" value="Genomic_DNA"/>
</dbReference>
<feature type="domain" description="DUF4062" evidence="1">
    <location>
        <begin position="10"/>
        <end position="99"/>
    </location>
</feature>
<comment type="caution">
    <text evidence="2">The sequence shown here is derived from an EMBL/GenBank/DDBJ whole genome shotgun (WGS) entry which is preliminary data.</text>
</comment>